<keyword evidence="3" id="KW-0687">Ribonucleoprotein</keyword>
<accession>A0A8C7C589</accession>
<dbReference type="Pfam" id="PF00380">
    <property type="entry name" value="Ribosomal_S9"/>
    <property type="match status" value="1"/>
</dbReference>
<dbReference type="InterPro" id="IPR020568">
    <property type="entry name" value="Ribosomal_Su5_D2-typ_SF"/>
</dbReference>
<dbReference type="GO" id="GO:0003735">
    <property type="term" value="F:structural constituent of ribosome"/>
    <property type="evidence" value="ECO:0007669"/>
    <property type="project" value="InterPro"/>
</dbReference>
<evidence type="ECO:0000256" key="3">
    <source>
        <dbReference type="ARBA" id="ARBA00023274"/>
    </source>
</evidence>
<dbReference type="PANTHER" id="PTHR21569:SF16">
    <property type="entry name" value="RIBOSOMAL PROTEIN S16"/>
    <property type="match status" value="1"/>
</dbReference>
<dbReference type="GO" id="GO:0000462">
    <property type="term" value="P:maturation of SSU-rRNA from tricistronic rRNA transcript (SSU-rRNA, 5.8S rRNA, LSU-rRNA)"/>
    <property type="evidence" value="ECO:0007669"/>
    <property type="project" value="TreeGrafter"/>
</dbReference>
<reference evidence="6" key="1">
    <citation type="submission" date="2025-08" db="UniProtKB">
        <authorList>
            <consortium name="Ensembl"/>
        </authorList>
    </citation>
    <scope>IDENTIFICATION</scope>
</reference>
<keyword evidence="7" id="KW-1185">Reference proteome</keyword>
<dbReference type="InterPro" id="IPR000754">
    <property type="entry name" value="Ribosomal_uS9"/>
</dbReference>
<evidence type="ECO:0000313" key="7">
    <source>
        <dbReference type="Proteomes" id="UP000694425"/>
    </source>
</evidence>
<dbReference type="InterPro" id="IPR014721">
    <property type="entry name" value="Ribsml_uS5_D2-typ_fold_subgr"/>
</dbReference>
<evidence type="ECO:0000256" key="4">
    <source>
        <dbReference type="ARBA" id="ARBA00035259"/>
    </source>
</evidence>
<dbReference type="GO" id="GO:0003723">
    <property type="term" value="F:RNA binding"/>
    <property type="evidence" value="ECO:0007669"/>
    <property type="project" value="TreeGrafter"/>
</dbReference>
<name>A0A8C7C589_NEOVI</name>
<evidence type="ECO:0000256" key="5">
    <source>
        <dbReference type="ARBA" id="ARBA00043019"/>
    </source>
</evidence>
<sequence length="115" mass="12596">MRCNSPCRSSKKTITAVAHCKQSSGLIKMNGQPLEMIMPGRLQYQLLEPALCLGKERFAVDIQVQGKGGGHVTQIYTITIGHSISKTLLVAVSQCCESKKFEGPGTCVCYQKSYR</sequence>
<dbReference type="AlphaFoldDB" id="A0A8C7C589"/>
<evidence type="ECO:0000313" key="6">
    <source>
        <dbReference type="Ensembl" id="ENSNVIP00000031297.1"/>
    </source>
</evidence>
<dbReference type="GO" id="GO:0022627">
    <property type="term" value="C:cytosolic small ribosomal subunit"/>
    <property type="evidence" value="ECO:0007669"/>
    <property type="project" value="TreeGrafter"/>
</dbReference>
<dbReference type="Proteomes" id="UP000694425">
    <property type="component" value="Unplaced"/>
</dbReference>
<comment type="similarity">
    <text evidence="1">Belongs to the universal ribosomal protein uS9 family.</text>
</comment>
<dbReference type="SUPFAM" id="SSF54211">
    <property type="entry name" value="Ribosomal protein S5 domain 2-like"/>
    <property type="match status" value="1"/>
</dbReference>
<proteinExistence type="inferred from homology"/>
<protein>
    <recommendedName>
        <fullName evidence="4">Small ribosomal subunit protein uS9</fullName>
    </recommendedName>
    <alternativeName>
        <fullName evidence="5">40S ribosomal protein S16</fullName>
    </alternativeName>
</protein>
<dbReference type="Ensembl" id="ENSNVIT00000036249.1">
    <property type="protein sequence ID" value="ENSNVIP00000031297.1"/>
    <property type="gene ID" value="ENSNVIG00000024069.1"/>
</dbReference>
<dbReference type="PANTHER" id="PTHR21569">
    <property type="entry name" value="RIBOSOMAL PROTEIN S9"/>
    <property type="match status" value="1"/>
</dbReference>
<evidence type="ECO:0000256" key="1">
    <source>
        <dbReference type="ARBA" id="ARBA00005251"/>
    </source>
</evidence>
<dbReference type="GO" id="GO:0006412">
    <property type="term" value="P:translation"/>
    <property type="evidence" value="ECO:0007669"/>
    <property type="project" value="InterPro"/>
</dbReference>
<dbReference type="GeneTree" id="ENSGT00390000013067"/>
<evidence type="ECO:0000256" key="2">
    <source>
        <dbReference type="ARBA" id="ARBA00022980"/>
    </source>
</evidence>
<organism evidence="6 7">
    <name type="scientific">Neovison vison</name>
    <name type="common">American mink</name>
    <name type="synonym">Mustela vison</name>
    <dbReference type="NCBI Taxonomy" id="452646"/>
    <lineage>
        <taxon>Eukaryota</taxon>
        <taxon>Metazoa</taxon>
        <taxon>Chordata</taxon>
        <taxon>Craniata</taxon>
        <taxon>Vertebrata</taxon>
        <taxon>Euteleostomi</taxon>
        <taxon>Mammalia</taxon>
        <taxon>Eutheria</taxon>
        <taxon>Laurasiatheria</taxon>
        <taxon>Carnivora</taxon>
        <taxon>Caniformia</taxon>
        <taxon>Musteloidea</taxon>
        <taxon>Mustelidae</taxon>
        <taxon>Mustelinae</taxon>
        <taxon>Neogale</taxon>
    </lineage>
</organism>
<dbReference type="Gene3D" id="3.30.230.10">
    <property type="match status" value="1"/>
</dbReference>
<keyword evidence="2" id="KW-0689">Ribosomal protein</keyword>
<reference evidence="6" key="2">
    <citation type="submission" date="2025-09" db="UniProtKB">
        <authorList>
            <consortium name="Ensembl"/>
        </authorList>
    </citation>
    <scope>IDENTIFICATION</scope>
</reference>